<gene>
    <name evidence="2" type="ORF">OH76DRAFT_1485157</name>
</gene>
<keyword evidence="3" id="KW-1185">Reference proteome</keyword>
<reference evidence="2 3" key="1">
    <citation type="journal article" date="2018" name="Biotechnol. Biofuels">
        <title>Integrative visual omics of the white-rot fungus Polyporus brumalis exposes the biotechnological potential of its oxidative enzymes for delignifying raw plant biomass.</title>
        <authorList>
            <person name="Miyauchi S."/>
            <person name="Rancon A."/>
            <person name="Drula E."/>
            <person name="Hage H."/>
            <person name="Chaduli D."/>
            <person name="Favel A."/>
            <person name="Grisel S."/>
            <person name="Henrissat B."/>
            <person name="Herpoel-Gimbert I."/>
            <person name="Ruiz-Duenas F.J."/>
            <person name="Chevret D."/>
            <person name="Hainaut M."/>
            <person name="Lin J."/>
            <person name="Wang M."/>
            <person name="Pangilinan J."/>
            <person name="Lipzen A."/>
            <person name="Lesage-Meessen L."/>
            <person name="Navarro D."/>
            <person name="Riley R."/>
            <person name="Grigoriev I.V."/>
            <person name="Zhou S."/>
            <person name="Raouche S."/>
            <person name="Rosso M.N."/>
        </authorList>
    </citation>
    <scope>NUCLEOTIDE SEQUENCE [LARGE SCALE GENOMIC DNA]</scope>
    <source>
        <strain evidence="2 3">BRFM 1820</strain>
    </source>
</reference>
<evidence type="ECO:0000256" key="1">
    <source>
        <dbReference type="SAM" id="MobiDB-lite"/>
    </source>
</evidence>
<evidence type="ECO:0000313" key="3">
    <source>
        <dbReference type="Proteomes" id="UP000256964"/>
    </source>
</evidence>
<proteinExistence type="predicted"/>
<feature type="compositionally biased region" description="Low complexity" evidence="1">
    <location>
        <begin position="110"/>
        <end position="120"/>
    </location>
</feature>
<dbReference type="Proteomes" id="UP000256964">
    <property type="component" value="Unassembled WGS sequence"/>
</dbReference>
<accession>A0A371D2W0</accession>
<protein>
    <submittedName>
        <fullName evidence="2">Uncharacterized protein</fullName>
    </submittedName>
</protein>
<feature type="region of interest" description="Disordered" evidence="1">
    <location>
        <begin position="98"/>
        <end position="125"/>
    </location>
</feature>
<name>A0A371D2W0_9APHY</name>
<evidence type="ECO:0000313" key="2">
    <source>
        <dbReference type="EMBL" id="RDX46886.1"/>
    </source>
</evidence>
<organism evidence="2 3">
    <name type="scientific">Lentinus brumalis</name>
    <dbReference type="NCBI Taxonomy" id="2498619"/>
    <lineage>
        <taxon>Eukaryota</taxon>
        <taxon>Fungi</taxon>
        <taxon>Dikarya</taxon>
        <taxon>Basidiomycota</taxon>
        <taxon>Agaricomycotina</taxon>
        <taxon>Agaricomycetes</taxon>
        <taxon>Polyporales</taxon>
        <taxon>Polyporaceae</taxon>
        <taxon>Lentinus</taxon>
    </lineage>
</organism>
<dbReference type="EMBL" id="KZ857423">
    <property type="protein sequence ID" value="RDX46886.1"/>
    <property type="molecule type" value="Genomic_DNA"/>
</dbReference>
<feature type="region of interest" description="Disordered" evidence="1">
    <location>
        <begin position="243"/>
        <end position="266"/>
    </location>
</feature>
<dbReference type="AlphaFoldDB" id="A0A371D2W0"/>
<sequence>MPVVNIDWLETASTLQKELPAKVMPLRRRTMINALLALANTHTRLACLLSVGNPEGDCNEDYETVEEYFCDAVEDFQGGLRRVLGWQGDDVEAAAQLDNRSDSPSFERTPSPFFSASSSSEGDVFGRGEAELQLSERSHSPGEDFYSRLKTSLLSDLQEPLVQQLQDPLLDALSGLLSDRVQERAHQSLPVVVATSREILDALTLSLSDHAPLITLLLDNLTGPLANRHHALRDAPLGPCAAAPAHTAHTPGSVQAATGSVLPSPDVSPEVRRAIKRKAACDTVVHSSKKLCAVDEEF</sequence>